<dbReference type="FunFam" id="1.10.10.10:FF:000018">
    <property type="entry name" value="DNA-binding response regulator ResD"/>
    <property type="match status" value="1"/>
</dbReference>
<keyword evidence="2 7" id="KW-0597">Phosphoprotein</keyword>
<evidence type="ECO:0000259" key="9">
    <source>
        <dbReference type="PROSITE" id="PS50110"/>
    </source>
</evidence>
<dbReference type="EMBL" id="VDCQ01000027">
    <property type="protein sequence ID" value="TNJ64597.1"/>
    <property type="molecule type" value="Genomic_DNA"/>
</dbReference>
<feature type="domain" description="Response regulatory" evidence="9">
    <location>
        <begin position="2"/>
        <end position="115"/>
    </location>
</feature>
<keyword evidence="5 8" id="KW-0238">DNA-binding</keyword>
<accession>A0A5C4T877</accession>
<dbReference type="SUPFAM" id="SSF46894">
    <property type="entry name" value="C-terminal effector domain of the bipartite response regulators"/>
    <property type="match status" value="1"/>
</dbReference>
<dbReference type="Pfam" id="PF00072">
    <property type="entry name" value="Response_reg"/>
    <property type="match status" value="1"/>
</dbReference>
<evidence type="ECO:0000313" key="11">
    <source>
        <dbReference type="EMBL" id="TNJ64597.1"/>
    </source>
</evidence>
<reference evidence="11 12" key="1">
    <citation type="submission" date="2019-05" db="EMBL/GenBank/DDBJ databases">
        <title>We sequenced the genome of Paenibacillus hemerocallicola KCTC 33185 for further insight into its adaptation and study the phylogeny of Paenibacillus.</title>
        <authorList>
            <person name="Narsing Rao M.P."/>
        </authorList>
    </citation>
    <scope>NUCLEOTIDE SEQUENCE [LARGE SCALE GENOMIC DNA]</scope>
    <source>
        <strain evidence="11 12">KCTC 33185</strain>
    </source>
</reference>
<evidence type="ECO:0000313" key="12">
    <source>
        <dbReference type="Proteomes" id="UP000307943"/>
    </source>
</evidence>
<dbReference type="Gene3D" id="6.10.250.690">
    <property type="match status" value="1"/>
</dbReference>
<keyword evidence="12" id="KW-1185">Reference proteome</keyword>
<evidence type="ECO:0000256" key="1">
    <source>
        <dbReference type="ARBA" id="ARBA00004496"/>
    </source>
</evidence>
<dbReference type="InterPro" id="IPR001867">
    <property type="entry name" value="OmpR/PhoB-type_DNA-bd"/>
</dbReference>
<dbReference type="GO" id="GO:0000156">
    <property type="term" value="F:phosphorelay response regulator activity"/>
    <property type="evidence" value="ECO:0007669"/>
    <property type="project" value="TreeGrafter"/>
</dbReference>
<feature type="modified residue" description="4-aspartylphosphate" evidence="7">
    <location>
        <position position="51"/>
    </location>
</feature>
<dbReference type="Pfam" id="PF00486">
    <property type="entry name" value="Trans_reg_C"/>
    <property type="match status" value="1"/>
</dbReference>
<evidence type="ECO:0000259" key="10">
    <source>
        <dbReference type="PROSITE" id="PS51755"/>
    </source>
</evidence>
<evidence type="ECO:0000256" key="7">
    <source>
        <dbReference type="PROSITE-ProRule" id="PRU00169"/>
    </source>
</evidence>
<sequence length="232" mass="26975">MKLLVAEDDRSVCEMLRLFFQKENVQAVFVHDGNEAGKLFRERHWDFVLLDWMLPGQSGLELCAEFRKSTDTPIILLTAKTEEKDRIAGLEHGADDYVTKPFSPLELMARIKAVMRRYKAAGRAESHVTERIDPTRIRHMGLLIDTVSREVTIDGRQIANLTPKEFELLVLFATHPKKVFTREQLIETIWGFDYYGEDRTVDVHIKRLRNKIATSERQWIVTIWGVGYKLED</sequence>
<name>A0A5C4T877_9BACL</name>
<dbReference type="SMART" id="SM00448">
    <property type="entry name" value="REC"/>
    <property type="match status" value="1"/>
</dbReference>
<keyword evidence="3" id="KW-0902">Two-component regulatory system</keyword>
<dbReference type="FunFam" id="3.40.50.2300:FF:000001">
    <property type="entry name" value="DNA-binding response regulator PhoB"/>
    <property type="match status" value="1"/>
</dbReference>
<dbReference type="CDD" id="cd17574">
    <property type="entry name" value="REC_OmpR"/>
    <property type="match status" value="1"/>
</dbReference>
<evidence type="ECO:0000256" key="5">
    <source>
        <dbReference type="ARBA" id="ARBA00023125"/>
    </source>
</evidence>
<dbReference type="InterPro" id="IPR016032">
    <property type="entry name" value="Sig_transdc_resp-reg_C-effctor"/>
</dbReference>
<evidence type="ECO:0000256" key="8">
    <source>
        <dbReference type="PROSITE-ProRule" id="PRU01091"/>
    </source>
</evidence>
<comment type="caution">
    <text evidence="11">The sequence shown here is derived from an EMBL/GenBank/DDBJ whole genome shotgun (WGS) entry which is preliminary data.</text>
</comment>
<evidence type="ECO:0000256" key="6">
    <source>
        <dbReference type="ARBA" id="ARBA00023163"/>
    </source>
</evidence>
<dbReference type="PROSITE" id="PS51755">
    <property type="entry name" value="OMPR_PHOB"/>
    <property type="match status" value="1"/>
</dbReference>
<keyword evidence="6" id="KW-0804">Transcription</keyword>
<feature type="DNA-binding region" description="OmpR/PhoB-type" evidence="8">
    <location>
        <begin position="134"/>
        <end position="232"/>
    </location>
</feature>
<organism evidence="11 12">
    <name type="scientific">Paenibacillus hemerocallicola</name>
    <dbReference type="NCBI Taxonomy" id="1172614"/>
    <lineage>
        <taxon>Bacteria</taxon>
        <taxon>Bacillati</taxon>
        <taxon>Bacillota</taxon>
        <taxon>Bacilli</taxon>
        <taxon>Bacillales</taxon>
        <taxon>Paenibacillaceae</taxon>
        <taxon>Paenibacillus</taxon>
    </lineage>
</organism>
<dbReference type="CDD" id="cd00383">
    <property type="entry name" value="trans_reg_C"/>
    <property type="match status" value="1"/>
</dbReference>
<dbReference type="Proteomes" id="UP000307943">
    <property type="component" value="Unassembled WGS sequence"/>
</dbReference>
<dbReference type="InterPro" id="IPR001789">
    <property type="entry name" value="Sig_transdc_resp-reg_receiver"/>
</dbReference>
<dbReference type="SMART" id="SM00862">
    <property type="entry name" value="Trans_reg_C"/>
    <property type="match status" value="1"/>
</dbReference>
<dbReference type="InterPro" id="IPR039420">
    <property type="entry name" value="WalR-like"/>
</dbReference>
<dbReference type="SUPFAM" id="SSF52172">
    <property type="entry name" value="CheY-like"/>
    <property type="match status" value="1"/>
</dbReference>
<feature type="domain" description="OmpR/PhoB-type" evidence="10">
    <location>
        <begin position="134"/>
        <end position="232"/>
    </location>
</feature>
<dbReference type="GO" id="GO:0006355">
    <property type="term" value="P:regulation of DNA-templated transcription"/>
    <property type="evidence" value="ECO:0007669"/>
    <property type="project" value="InterPro"/>
</dbReference>
<dbReference type="PANTHER" id="PTHR48111:SF21">
    <property type="entry name" value="DNA-BINDING DUAL MASTER TRANSCRIPTIONAL REGULATOR RPAA"/>
    <property type="match status" value="1"/>
</dbReference>
<dbReference type="PANTHER" id="PTHR48111">
    <property type="entry name" value="REGULATOR OF RPOS"/>
    <property type="match status" value="1"/>
</dbReference>
<dbReference type="AlphaFoldDB" id="A0A5C4T877"/>
<dbReference type="InterPro" id="IPR036388">
    <property type="entry name" value="WH-like_DNA-bd_sf"/>
</dbReference>
<dbReference type="Gene3D" id="1.10.10.10">
    <property type="entry name" value="Winged helix-like DNA-binding domain superfamily/Winged helix DNA-binding domain"/>
    <property type="match status" value="1"/>
</dbReference>
<dbReference type="PROSITE" id="PS50110">
    <property type="entry name" value="RESPONSE_REGULATORY"/>
    <property type="match status" value="1"/>
</dbReference>
<dbReference type="OrthoDB" id="9790442at2"/>
<evidence type="ECO:0000256" key="2">
    <source>
        <dbReference type="ARBA" id="ARBA00022553"/>
    </source>
</evidence>
<dbReference type="GO" id="GO:0005829">
    <property type="term" value="C:cytosol"/>
    <property type="evidence" value="ECO:0007669"/>
    <property type="project" value="TreeGrafter"/>
</dbReference>
<dbReference type="InterPro" id="IPR011006">
    <property type="entry name" value="CheY-like_superfamily"/>
</dbReference>
<comment type="subcellular location">
    <subcellularLocation>
        <location evidence="1">Cytoplasm</location>
    </subcellularLocation>
</comment>
<dbReference type="RefSeq" id="WP_139603857.1">
    <property type="nucleotide sequence ID" value="NZ_VDCQ01000027.1"/>
</dbReference>
<proteinExistence type="predicted"/>
<dbReference type="GO" id="GO:0032993">
    <property type="term" value="C:protein-DNA complex"/>
    <property type="evidence" value="ECO:0007669"/>
    <property type="project" value="TreeGrafter"/>
</dbReference>
<keyword evidence="4" id="KW-0805">Transcription regulation</keyword>
<evidence type="ECO:0000256" key="4">
    <source>
        <dbReference type="ARBA" id="ARBA00023015"/>
    </source>
</evidence>
<gene>
    <name evidence="11" type="ORF">FE784_19280</name>
</gene>
<evidence type="ECO:0000256" key="3">
    <source>
        <dbReference type="ARBA" id="ARBA00023012"/>
    </source>
</evidence>
<dbReference type="GO" id="GO:0000976">
    <property type="term" value="F:transcription cis-regulatory region binding"/>
    <property type="evidence" value="ECO:0007669"/>
    <property type="project" value="TreeGrafter"/>
</dbReference>
<dbReference type="Gene3D" id="3.40.50.2300">
    <property type="match status" value="1"/>
</dbReference>
<protein>
    <submittedName>
        <fullName evidence="11">Response regulator transcription factor</fullName>
    </submittedName>
</protein>